<evidence type="ECO:0000313" key="2">
    <source>
        <dbReference type="Proteomes" id="UP000242474"/>
    </source>
</evidence>
<accession>A0A2G5BDA2</accession>
<dbReference type="Proteomes" id="UP000242474">
    <property type="component" value="Unassembled WGS sequence"/>
</dbReference>
<gene>
    <name evidence="1" type="ORF">COEREDRAFT_80721</name>
</gene>
<evidence type="ECO:0000313" key="1">
    <source>
        <dbReference type="EMBL" id="PIA16990.1"/>
    </source>
</evidence>
<reference evidence="1 2" key="1">
    <citation type="journal article" date="2015" name="Genome Biol. Evol.">
        <title>Phylogenomic analyses indicate that early fungi evolved digesting cell walls of algal ancestors of land plants.</title>
        <authorList>
            <person name="Chang Y."/>
            <person name="Wang S."/>
            <person name="Sekimoto S."/>
            <person name="Aerts A.L."/>
            <person name="Choi C."/>
            <person name="Clum A."/>
            <person name="LaButti K.M."/>
            <person name="Lindquist E.A."/>
            <person name="Yee Ngan C."/>
            <person name="Ohm R.A."/>
            <person name="Salamov A.A."/>
            <person name="Grigoriev I.V."/>
            <person name="Spatafora J.W."/>
            <person name="Berbee M.L."/>
        </authorList>
    </citation>
    <scope>NUCLEOTIDE SEQUENCE [LARGE SCALE GENOMIC DNA]</scope>
    <source>
        <strain evidence="1 2">NRRL 1564</strain>
    </source>
</reference>
<dbReference type="AlphaFoldDB" id="A0A2G5BDA2"/>
<sequence length="75" mass="8214">PPTHTQCCVTFTPRLKKKYTCIIAVPGSAPTLPPMHTLRRQNNTCAPVICTSSIYIANNARSLVPEFSGLFMPIP</sequence>
<name>A0A2G5BDA2_COERN</name>
<organism evidence="1 2">
    <name type="scientific">Coemansia reversa (strain ATCC 12441 / NRRL 1564)</name>
    <dbReference type="NCBI Taxonomy" id="763665"/>
    <lineage>
        <taxon>Eukaryota</taxon>
        <taxon>Fungi</taxon>
        <taxon>Fungi incertae sedis</taxon>
        <taxon>Zoopagomycota</taxon>
        <taxon>Kickxellomycotina</taxon>
        <taxon>Kickxellomycetes</taxon>
        <taxon>Kickxellales</taxon>
        <taxon>Kickxellaceae</taxon>
        <taxon>Coemansia</taxon>
    </lineage>
</organism>
<keyword evidence="2" id="KW-1185">Reference proteome</keyword>
<protein>
    <submittedName>
        <fullName evidence="1">Uncharacterized protein</fullName>
    </submittedName>
</protein>
<proteinExistence type="predicted"/>
<feature type="non-terminal residue" evidence="1">
    <location>
        <position position="1"/>
    </location>
</feature>
<dbReference type="EMBL" id="KZ303496">
    <property type="protein sequence ID" value="PIA16990.1"/>
    <property type="molecule type" value="Genomic_DNA"/>
</dbReference>